<proteinExistence type="predicted"/>
<reference evidence="1 2" key="1">
    <citation type="journal article" date="2016" name="Genome Biol. Evol.">
        <title>Divergent and convergent evolution of fungal pathogenicity.</title>
        <authorList>
            <person name="Shang Y."/>
            <person name="Xiao G."/>
            <person name="Zheng P."/>
            <person name="Cen K."/>
            <person name="Zhan S."/>
            <person name="Wang C."/>
        </authorList>
    </citation>
    <scope>NUCLEOTIDE SEQUENCE [LARGE SCALE GENOMIC DNA]</scope>
    <source>
        <strain evidence="1 2">RCEF 3172</strain>
    </source>
</reference>
<name>A0A166Y0M2_9HYPO</name>
<dbReference type="OrthoDB" id="3548654at2759"/>
<organism evidence="1 2">
    <name type="scientific">Beauveria brongniartii RCEF 3172</name>
    <dbReference type="NCBI Taxonomy" id="1081107"/>
    <lineage>
        <taxon>Eukaryota</taxon>
        <taxon>Fungi</taxon>
        <taxon>Dikarya</taxon>
        <taxon>Ascomycota</taxon>
        <taxon>Pezizomycotina</taxon>
        <taxon>Sordariomycetes</taxon>
        <taxon>Hypocreomycetidae</taxon>
        <taxon>Hypocreales</taxon>
        <taxon>Cordycipitaceae</taxon>
        <taxon>Beauveria</taxon>
        <taxon>Beauveria brongniartii</taxon>
    </lineage>
</organism>
<dbReference type="Proteomes" id="UP000076863">
    <property type="component" value="Unassembled WGS sequence"/>
</dbReference>
<dbReference type="AlphaFoldDB" id="A0A166Y0M2"/>
<dbReference type="EMBL" id="AZHA01000036">
    <property type="protein sequence ID" value="OAA36400.1"/>
    <property type="molecule type" value="Genomic_DNA"/>
</dbReference>
<protein>
    <submittedName>
        <fullName evidence="1">Uncharacterized protein</fullName>
    </submittedName>
</protein>
<gene>
    <name evidence="1" type="ORF">BBO_08277</name>
</gene>
<evidence type="ECO:0000313" key="2">
    <source>
        <dbReference type="Proteomes" id="UP000076863"/>
    </source>
</evidence>
<sequence>MSSNSCCVRAICSASDSYRSECHSESCSANPASSSYSGYVLLIHSLLPLRSQAWSVNRSRRNSSYAIPTLLKAVKDSLKGNHWATILLHSLIHSRDCEATNLEDKVYALLGLVQDSVDLGIMPLLRPEFGGRSRIGKTYLNLAIQLLGDCEDLLVLASVERKPFQTVDLGGGRPLPSWVPDWSCRLPLGLRVTGLKRYSADACFLPPDMSLSRAEKLARWPAHVNQDENTVAIGAVKVDEIVSLEYSLEDQQSDSSQMELVQ</sequence>
<keyword evidence="2" id="KW-1185">Reference proteome</keyword>
<accession>A0A166Y0M2</accession>
<evidence type="ECO:0000313" key="1">
    <source>
        <dbReference type="EMBL" id="OAA36400.1"/>
    </source>
</evidence>
<comment type="caution">
    <text evidence="1">The sequence shown here is derived from an EMBL/GenBank/DDBJ whole genome shotgun (WGS) entry which is preliminary data.</text>
</comment>